<dbReference type="STRING" id="269670.SAMN02982927_02646"/>
<dbReference type="InterPro" id="IPR007159">
    <property type="entry name" value="SpoVT-AbrB_dom"/>
</dbReference>
<dbReference type="EMBL" id="FOOY01000020">
    <property type="protein sequence ID" value="SFG75013.1"/>
    <property type="molecule type" value="Genomic_DNA"/>
</dbReference>
<dbReference type="Gene3D" id="2.10.260.10">
    <property type="match status" value="1"/>
</dbReference>
<name>A0A1I2UDB8_9BACL</name>
<dbReference type="GO" id="GO:0003677">
    <property type="term" value="F:DNA binding"/>
    <property type="evidence" value="ECO:0007669"/>
    <property type="project" value="InterPro"/>
</dbReference>
<dbReference type="RefSeq" id="WP_093673719.1">
    <property type="nucleotide sequence ID" value="NZ_FOOY01000020.1"/>
</dbReference>
<protein>
    <submittedName>
        <fullName evidence="2">Putative addiction module antidote</fullName>
    </submittedName>
</protein>
<dbReference type="Pfam" id="PF04014">
    <property type="entry name" value="MazE_antitoxin"/>
    <property type="match status" value="1"/>
</dbReference>
<evidence type="ECO:0000313" key="2">
    <source>
        <dbReference type="EMBL" id="SFG75013.1"/>
    </source>
</evidence>
<dbReference type="SUPFAM" id="SSF89447">
    <property type="entry name" value="AbrB/MazE/MraZ-like"/>
    <property type="match status" value="1"/>
</dbReference>
<reference evidence="3" key="1">
    <citation type="submission" date="2016-10" db="EMBL/GenBank/DDBJ databases">
        <authorList>
            <person name="Varghese N."/>
            <person name="Submissions S."/>
        </authorList>
    </citation>
    <scope>NUCLEOTIDE SEQUENCE [LARGE SCALE GENOMIC DNA]</scope>
    <source>
        <strain evidence="3">ATCC 700379</strain>
    </source>
</reference>
<dbReference type="Proteomes" id="UP000198752">
    <property type="component" value="Unassembled WGS sequence"/>
</dbReference>
<evidence type="ECO:0000259" key="1">
    <source>
        <dbReference type="Pfam" id="PF04014"/>
    </source>
</evidence>
<organism evidence="2 3">
    <name type="scientific">Sporolactobacillus nakayamae</name>
    <dbReference type="NCBI Taxonomy" id="269670"/>
    <lineage>
        <taxon>Bacteria</taxon>
        <taxon>Bacillati</taxon>
        <taxon>Bacillota</taxon>
        <taxon>Bacilli</taxon>
        <taxon>Bacillales</taxon>
        <taxon>Sporolactobacillaceae</taxon>
        <taxon>Sporolactobacillus</taxon>
    </lineage>
</organism>
<accession>A0A1I2UDB8</accession>
<keyword evidence="3" id="KW-1185">Reference proteome</keyword>
<proteinExistence type="predicted"/>
<dbReference type="OrthoDB" id="582905at2"/>
<sequence>MEVIKVDRKLVKLGNSIGSTFPPAILKHLNAEQGDSIEFVMQSDGTVTIKKQQKVTLPDGVDEDFINLVNKIVEEDDAVFKGLVNR</sequence>
<gene>
    <name evidence="2" type="ORF">SAMN02982927_02646</name>
</gene>
<dbReference type="AlphaFoldDB" id="A0A1I2UDB8"/>
<feature type="domain" description="SpoVT-AbrB" evidence="1">
    <location>
        <begin position="11"/>
        <end position="54"/>
    </location>
</feature>
<evidence type="ECO:0000313" key="3">
    <source>
        <dbReference type="Proteomes" id="UP000198752"/>
    </source>
</evidence>
<dbReference type="InterPro" id="IPR037914">
    <property type="entry name" value="SpoVT-AbrB_sf"/>
</dbReference>